<name>A0A4Q7YVU0_9BACT</name>
<comment type="caution">
    <text evidence="3">The sequence shown here is derived from an EMBL/GenBank/DDBJ whole genome shotgun (WGS) entry which is preliminary data.</text>
</comment>
<keyword evidence="2" id="KW-0732">Signal</keyword>
<evidence type="ECO:0000256" key="1">
    <source>
        <dbReference type="SAM" id="MobiDB-lite"/>
    </source>
</evidence>
<feature type="compositionally biased region" description="Low complexity" evidence="1">
    <location>
        <begin position="221"/>
        <end position="237"/>
    </location>
</feature>
<dbReference type="EMBL" id="SHKW01000001">
    <property type="protein sequence ID" value="RZU41165.1"/>
    <property type="molecule type" value="Genomic_DNA"/>
</dbReference>
<feature type="signal peptide" evidence="2">
    <location>
        <begin position="1"/>
        <end position="32"/>
    </location>
</feature>
<feature type="region of interest" description="Disordered" evidence="1">
    <location>
        <begin position="221"/>
        <end position="240"/>
    </location>
</feature>
<dbReference type="RefSeq" id="WP_130419119.1">
    <property type="nucleotide sequence ID" value="NZ_SHKW01000001.1"/>
</dbReference>
<organism evidence="3 4">
    <name type="scientific">Edaphobacter modestus</name>
    <dbReference type="NCBI Taxonomy" id="388466"/>
    <lineage>
        <taxon>Bacteria</taxon>
        <taxon>Pseudomonadati</taxon>
        <taxon>Acidobacteriota</taxon>
        <taxon>Terriglobia</taxon>
        <taxon>Terriglobales</taxon>
        <taxon>Acidobacteriaceae</taxon>
        <taxon>Edaphobacter</taxon>
    </lineage>
</organism>
<dbReference type="OrthoDB" id="122274at2"/>
<feature type="chain" id="PRO_5020844291" evidence="2">
    <location>
        <begin position="33"/>
        <end position="270"/>
    </location>
</feature>
<protein>
    <submittedName>
        <fullName evidence="3">LPXTG-motif cell wall-anchored protein</fullName>
    </submittedName>
</protein>
<accession>A0A4Q7YVU0</accession>
<dbReference type="Proteomes" id="UP000292958">
    <property type="component" value="Unassembled WGS sequence"/>
</dbReference>
<keyword evidence="4" id="KW-1185">Reference proteome</keyword>
<proteinExistence type="predicted"/>
<dbReference type="NCBIfam" id="TIGR01167">
    <property type="entry name" value="LPXTG_anchor"/>
    <property type="match status" value="1"/>
</dbReference>
<evidence type="ECO:0000313" key="4">
    <source>
        <dbReference type="Proteomes" id="UP000292958"/>
    </source>
</evidence>
<dbReference type="AlphaFoldDB" id="A0A4Q7YVU0"/>
<evidence type="ECO:0000256" key="2">
    <source>
        <dbReference type="SAM" id="SignalP"/>
    </source>
</evidence>
<reference evidence="3 4" key="1">
    <citation type="submission" date="2019-02" db="EMBL/GenBank/DDBJ databases">
        <title>Genomic Encyclopedia of Archaeal and Bacterial Type Strains, Phase II (KMG-II): from individual species to whole genera.</title>
        <authorList>
            <person name="Goeker M."/>
        </authorList>
    </citation>
    <scope>NUCLEOTIDE SEQUENCE [LARGE SCALE GENOMIC DNA]</scope>
    <source>
        <strain evidence="3 4">DSM 18101</strain>
    </source>
</reference>
<sequence>MAIAHWNIRSKWIVRAALCTFGCAMLSSSVRAQDMSSTTTQKGPAQYESAVKGGTVVYVSGNDVVVKMDGTGEVKHFSVPDSQTFTENGKQMNVHQLKVGTHLTQTVTTKTVPTTVKTVRTIDGKVWYVNPPSMVILTLPDGTNKQYKVPKGQMFNIDGTQQSVFHLKKGMSVSATVVTEEPTTVVTQNKLVAGVAPPAPPRPAQPMPDSVEVLLIETSTPAPQPTQTASAEPAPTALPKTGSEWPLVGLLGLGSLGAGMLTRRIRMAWK</sequence>
<evidence type="ECO:0000313" key="3">
    <source>
        <dbReference type="EMBL" id="RZU41165.1"/>
    </source>
</evidence>
<gene>
    <name evidence="3" type="ORF">BDD14_2666</name>
</gene>